<dbReference type="CDD" id="cd05466">
    <property type="entry name" value="PBP2_LTTR_substrate"/>
    <property type="match status" value="1"/>
</dbReference>
<protein>
    <submittedName>
        <fullName evidence="6">Hydrogen peroxide-inducible genes activator</fullName>
    </submittedName>
</protein>
<dbReference type="InterPro" id="IPR000847">
    <property type="entry name" value="LysR_HTH_N"/>
</dbReference>
<keyword evidence="3" id="KW-0238">DNA-binding</keyword>
<dbReference type="InterPro" id="IPR036390">
    <property type="entry name" value="WH_DNA-bd_sf"/>
</dbReference>
<evidence type="ECO:0000313" key="7">
    <source>
        <dbReference type="Proteomes" id="UP000193224"/>
    </source>
</evidence>
<evidence type="ECO:0000256" key="1">
    <source>
        <dbReference type="ARBA" id="ARBA00009437"/>
    </source>
</evidence>
<dbReference type="OrthoDB" id="9815174at2"/>
<dbReference type="PANTHER" id="PTHR30346">
    <property type="entry name" value="TRANSCRIPTIONAL DUAL REGULATOR HCAR-RELATED"/>
    <property type="match status" value="1"/>
</dbReference>
<dbReference type="Pfam" id="PF03466">
    <property type="entry name" value="LysR_substrate"/>
    <property type="match status" value="1"/>
</dbReference>
<evidence type="ECO:0000256" key="4">
    <source>
        <dbReference type="ARBA" id="ARBA00023163"/>
    </source>
</evidence>
<feature type="domain" description="HTH lysR-type" evidence="5">
    <location>
        <begin position="1"/>
        <end position="58"/>
    </location>
</feature>
<dbReference type="InterPro" id="IPR005119">
    <property type="entry name" value="LysR_subst-bd"/>
</dbReference>
<dbReference type="AlphaFoldDB" id="A0A1X7BVM5"/>
<organism evidence="6 7">
    <name type="scientific">Roseovarius aestuarii</name>
    <dbReference type="NCBI Taxonomy" id="475083"/>
    <lineage>
        <taxon>Bacteria</taxon>
        <taxon>Pseudomonadati</taxon>
        <taxon>Pseudomonadota</taxon>
        <taxon>Alphaproteobacteria</taxon>
        <taxon>Rhodobacterales</taxon>
        <taxon>Roseobacteraceae</taxon>
        <taxon>Roseovarius</taxon>
    </lineage>
</organism>
<keyword evidence="7" id="KW-1185">Reference proteome</keyword>
<dbReference type="RefSeq" id="WP_085801488.1">
    <property type="nucleotide sequence ID" value="NZ_FWXB01000014.1"/>
</dbReference>
<dbReference type="Gene3D" id="3.40.190.290">
    <property type="match status" value="1"/>
</dbReference>
<dbReference type="SUPFAM" id="SSF46785">
    <property type="entry name" value="Winged helix' DNA-binding domain"/>
    <property type="match status" value="1"/>
</dbReference>
<keyword evidence="4" id="KW-0804">Transcription</keyword>
<comment type="similarity">
    <text evidence="1">Belongs to the LysR transcriptional regulatory family.</text>
</comment>
<dbReference type="Pfam" id="PF00126">
    <property type="entry name" value="HTH_1"/>
    <property type="match status" value="1"/>
</dbReference>
<evidence type="ECO:0000256" key="2">
    <source>
        <dbReference type="ARBA" id="ARBA00023015"/>
    </source>
</evidence>
<reference evidence="6 7" key="1">
    <citation type="submission" date="2017-03" db="EMBL/GenBank/DDBJ databases">
        <authorList>
            <person name="Afonso C.L."/>
            <person name="Miller P.J."/>
            <person name="Scott M.A."/>
            <person name="Spackman E."/>
            <person name="Goraichik I."/>
            <person name="Dimitrov K.M."/>
            <person name="Suarez D.L."/>
            <person name="Swayne D.E."/>
        </authorList>
    </citation>
    <scope>NUCLEOTIDE SEQUENCE [LARGE SCALE GENOMIC DNA]</scope>
    <source>
        <strain evidence="6 7">CECT 7745</strain>
    </source>
</reference>
<dbReference type="Proteomes" id="UP000193224">
    <property type="component" value="Unassembled WGS sequence"/>
</dbReference>
<dbReference type="EMBL" id="FWXB01000014">
    <property type="protein sequence ID" value="SMC13555.1"/>
    <property type="molecule type" value="Genomic_DNA"/>
</dbReference>
<dbReference type="SUPFAM" id="SSF53850">
    <property type="entry name" value="Periplasmic binding protein-like II"/>
    <property type="match status" value="1"/>
</dbReference>
<evidence type="ECO:0000259" key="5">
    <source>
        <dbReference type="PROSITE" id="PS50931"/>
    </source>
</evidence>
<accession>A0A1X7BVM5</accession>
<dbReference type="PROSITE" id="PS50931">
    <property type="entry name" value="HTH_LYSR"/>
    <property type="match status" value="1"/>
</dbReference>
<sequence>MEFHQVRYFLEAAESLNFTRAAENCHVSQPALTRAIQKLEAELGGELFIRDGRAVRLSSLGKVIREHCQRIYETREMARAAAKSFLESGGSELNVGVMCTIGPDVLSAFVNEFNHTHSNVLVILHDIGPEALPKLLFTGVLDCAFVASHDDKTFEELSVRVLFDEDMVVAFEEGHRFAEKQELTLFDVAEEAYVDRLKCEIRQPFFEFMENNGLDLKVVCSSQREDWIQELVVRGLGVSIMPRFSITTRRLDWRSLSGPVSNSRQIMIAQTKSQMPQSTAGSFCSEAQEFQWQTALENLDVNERLH</sequence>
<dbReference type="GO" id="GO:0032993">
    <property type="term" value="C:protein-DNA complex"/>
    <property type="evidence" value="ECO:0007669"/>
    <property type="project" value="TreeGrafter"/>
</dbReference>
<evidence type="ECO:0000313" key="6">
    <source>
        <dbReference type="EMBL" id="SMC13555.1"/>
    </source>
</evidence>
<dbReference type="GO" id="GO:0003677">
    <property type="term" value="F:DNA binding"/>
    <property type="evidence" value="ECO:0007669"/>
    <property type="project" value="UniProtKB-KW"/>
</dbReference>
<dbReference type="Gene3D" id="1.10.10.10">
    <property type="entry name" value="Winged helix-like DNA-binding domain superfamily/Winged helix DNA-binding domain"/>
    <property type="match status" value="1"/>
</dbReference>
<proteinExistence type="inferred from homology"/>
<evidence type="ECO:0000256" key="3">
    <source>
        <dbReference type="ARBA" id="ARBA00023125"/>
    </source>
</evidence>
<dbReference type="GO" id="GO:0003700">
    <property type="term" value="F:DNA-binding transcription factor activity"/>
    <property type="evidence" value="ECO:0007669"/>
    <property type="project" value="InterPro"/>
</dbReference>
<dbReference type="PRINTS" id="PR00039">
    <property type="entry name" value="HTHLYSR"/>
</dbReference>
<gene>
    <name evidence="6" type="primary">oxyR_6</name>
    <name evidence="6" type="ORF">ROA7745_03406</name>
</gene>
<keyword evidence="2" id="KW-0805">Transcription regulation</keyword>
<dbReference type="FunFam" id="1.10.10.10:FF:000001">
    <property type="entry name" value="LysR family transcriptional regulator"/>
    <property type="match status" value="1"/>
</dbReference>
<name>A0A1X7BVM5_9RHOB</name>
<dbReference type="InterPro" id="IPR036388">
    <property type="entry name" value="WH-like_DNA-bd_sf"/>
</dbReference>
<dbReference type="PANTHER" id="PTHR30346:SF28">
    <property type="entry name" value="HTH-TYPE TRANSCRIPTIONAL REGULATOR CYNR"/>
    <property type="match status" value="1"/>
</dbReference>